<dbReference type="InterPro" id="IPR041458">
    <property type="entry name" value="Rv3651-like_N"/>
</dbReference>
<organism evidence="3 4">
    <name type="scientific">Rhodococcus rhodochrous J3</name>
    <dbReference type="NCBI Taxonomy" id="903528"/>
    <lineage>
        <taxon>Bacteria</taxon>
        <taxon>Bacillati</taxon>
        <taxon>Actinomycetota</taxon>
        <taxon>Actinomycetes</taxon>
        <taxon>Mycobacteriales</taxon>
        <taxon>Nocardiaceae</taxon>
        <taxon>Rhodococcus</taxon>
    </lineage>
</organism>
<feature type="domain" description="Rv3651-like N-terminal" evidence="2">
    <location>
        <begin position="24"/>
        <end position="119"/>
    </location>
</feature>
<keyword evidence="4" id="KW-1185">Reference proteome</keyword>
<protein>
    <recommendedName>
        <fullName evidence="2">Rv3651-like N-terminal domain-containing protein</fullName>
    </recommendedName>
</protein>
<dbReference type="Proteomes" id="UP000193566">
    <property type="component" value="Unassembled WGS sequence"/>
</dbReference>
<dbReference type="EMBL" id="FXAV01000026">
    <property type="protein sequence ID" value="SMG57789.1"/>
    <property type="molecule type" value="Genomic_DNA"/>
</dbReference>
<feature type="region of interest" description="Disordered" evidence="1">
    <location>
        <begin position="349"/>
        <end position="369"/>
    </location>
</feature>
<evidence type="ECO:0000259" key="2">
    <source>
        <dbReference type="Pfam" id="PF18007"/>
    </source>
</evidence>
<evidence type="ECO:0000313" key="3">
    <source>
        <dbReference type="EMBL" id="SMG57789.1"/>
    </source>
</evidence>
<gene>
    <name evidence="3" type="ORF">SAMN02745947_05119</name>
</gene>
<evidence type="ECO:0000256" key="1">
    <source>
        <dbReference type="SAM" id="MobiDB-lite"/>
    </source>
</evidence>
<sequence length="369" mass="40239">MFLPGQLFVPTVRGGYKLMVILNEWHLVETLVDGEISVVSCGGAVKDWASVTRHVQPAPDLPVTPIIDEVVRTRRPVTLDLRSRKGAQKVFHIEALPVLGPSGEAHGVQVWVGEPGRVPAPPRIAAGIAWSLERMVIGQTVEASMMSGVLPADHVPERTPAEYIAKAVKFDDSASLFELGIDPVHGRRWEAPMSVLHADGRVMRWYCWGKGRTDPGNVGLRLLWHDVSDTTSPELPTLSELGMQEMLRSAGVYTGVFVADLAVLTMWLPDAPPWVSWRNVKGGNEIVHPDDRHVLADALATFRSGDTAPRCARARLRSESGWWAAKLSISPYPGPLSDRLVLVQISTTPDESDAATEDLQGSDRGVRGG</sequence>
<name>A0ABY1MI45_RHORH</name>
<reference evidence="3 4" key="1">
    <citation type="submission" date="2017-04" db="EMBL/GenBank/DDBJ databases">
        <authorList>
            <person name="Varghese N."/>
            <person name="Submissions S."/>
        </authorList>
    </citation>
    <scope>NUCLEOTIDE SEQUENCE [LARGE SCALE GENOMIC DNA]</scope>
    <source>
        <strain evidence="3 4">J3</strain>
    </source>
</reference>
<evidence type="ECO:0000313" key="4">
    <source>
        <dbReference type="Proteomes" id="UP000193566"/>
    </source>
</evidence>
<comment type="caution">
    <text evidence="3">The sequence shown here is derived from an EMBL/GenBank/DDBJ whole genome shotgun (WGS) entry which is preliminary data.</text>
</comment>
<accession>A0ABY1MI45</accession>
<dbReference type="Pfam" id="PF18007">
    <property type="entry name" value="Rv3651-like_N"/>
    <property type="match status" value="1"/>
</dbReference>
<dbReference type="RefSeq" id="WP_256922645.1">
    <property type="nucleotide sequence ID" value="NZ_FXAV01000026.1"/>
</dbReference>
<proteinExistence type="predicted"/>